<feature type="region of interest" description="Disordered" evidence="1">
    <location>
        <begin position="74"/>
        <end position="106"/>
    </location>
</feature>
<dbReference type="EMBL" id="BKCJ010006490">
    <property type="protein sequence ID" value="GEU72417.1"/>
    <property type="molecule type" value="Genomic_DNA"/>
</dbReference>
<protein>
    <submittedName>
        <fullName evidence="2">Uncharacterized protein</fullName>
    </submittedName>
</protein>
<sequence length="237" mass="25290">MRLEGYATWDGGNSTWGGRVKGFGTVPVCVRAQEKLGKRGLFWQEKELRYGEAVPANGTLKKSILPPMWSVVTKGGSSKAPTGSKTGHLKRKKESSSAMDSNLSQTSASTLVVVEMHKEDHQATGGPTSLEVTSETRSNPQLSSGMSTFNLNEPIYSTSFIIHSESASRNDASAVSTAEADLGNSAPSDFVTQQQGMNKGTKNTSSDHLFLGTNPHVLVDQTISVSEGLEKPSSLNL</sequence>
<name>A0A6L2MGL3_TANCI</name>
<evidence type="ECO:0000313" key="2">
    <source>
        <dbReference type="EMBL" id="GEU72417.1"/>
    </source>
</evidence>
<comment type="caution">
    <text evidence="2">The sequence shown here is derived from an EMBL/GenBank/DDBJ whole genome shotgun (WGS) entry which is preliminary data.</text>
</comment>
<feature type="compositionally biased region" description="Polar residues" evidence="1">
    <location>
        <begin position="125"/>
        <end position="147"/>
    </location>
</feature>
<feature type="compositionally biased region" description="Polar residues" evidence="1">
    <location>
        <begin position="75"/>
        <end position="85"/>
    </location>
</feature>
<accession>A0A6L2MGL3</accession>
<evidence type="ECO:0000256" key="1">
    <source>
        <dbReference type="SAM" id="MobiDB-lite"/>
    </source>
</evidence>
<feature type="compositionally biased region" description="Polar residues" evidence="1">
    <location>
        <begin position="185"/>
        <end position="204"/>
    </location>
</feature>
<proteinExistence type="predicted"/>
<dbReference type="AlphaFoldDB" id="A0A6L2MGL3"/>
<reference evidence="2" key="1">
    <citation type="journal article" date="2019" name="Sci. Rep.">
        <title>Draft genome of Tanacetum cinerariifolium, the natural source of mosquito coil.</title>
        <authorList>
            <person name="Yamashiro T."/>
            <person name="Shiraishi A."/>
            <person name="Satake H."/>
            <person name="Nakayama K."/>
        </authorList>
    </citation>
    <scope>NUCLEOTIDE SEQUENCE</scope>
</reference>
<gene>
    <name evidence="2" type="ORF">Tci_044395</name>
</gene>
<feature type="compositionally biased region" description="Polar residues" evidence="1">
    <location>
        <begin position="96"/>
        <end position="106"/>
    </location>
</feature>
<organism evidence="2">
    <name type="scientific">Tanacetum cinerariifolium</name>
    <name type="common">Dalmatian daisy</name>
    <name type="synonym">Chrysanthemum cinerariifolium</name>
    <dbReference type="NCBI Taxonomy" id="118510"/>
    <lineage>
        <taxon>Eukaryota</taxon>
        <taxon>Viridiplantae</taxon>
        <taxon>Streptophyta</taxon>
        <taxon>Embryophyta</taxon>
        <taxon>Tracheophyta</taxon>
        <taxon>Spermatophyta</taxon>
        <taxon>Magnoliopsida</taxon>
        <taxon>eudicotyledons</taxon>
        <taxon>Gunneridae</taxon>
        <taxon>Pentapetalae</taxon>
        <taxon>asterids</taxon>
        <taxon>campanulids</taxon>
        <taxon>Asterales</taxon>
        <taxon>Asteraceae</taxon>
        <taxon>Asteroideae</taxon>
        <taxon>Anthemideae</taxon>
        <taxon>Anthemidinae</taxon>
        <taxon>Tanacetum</taxon>
    </lineage>
</organism>
<feature type="region of interest" description="Disordered" evidence="1">
    <location>
        <begin position="118"/>
        <end position="147"/>
    </location>
</feature>
<feature type="region of interest" description="Disordered" evidence="1">
    <location>
        <begin position="182"/>
        <end position="204"/>
    </location>
</feature>